<dbReference type="Pfam" id="PF00069">
    <property type="entry name" value="Pkinase"/>
    <property type="match status" value="1"/>
</dbReference>
<dbReference type="Gene3D" id="3.30.200.20">
    <property type="entry name" value="Phosphorylase Kinase, domain 1"/>
    <property type="match status" value="1"/>
</dbReference>
<keyword evidence="8" id="KW-0131">Cell cycle</keyword>
<feature type="domain" description="Protein kinase" evidence="7">
    <location>
        <begin position="1"/>
        <end position="287"/>
    </location>
</feature>
<evidence type="ECO:0000313" key="8">
    <source>
        <dbReference type="EMBL" id="KAK8870467.1"/>
    </source>
</evidence>
<evidence type="ECO:0000256" key="3">
    <source>
        <dbReference type="ARBA" id="ARBA00022679"/>
    </source>
</evidence>
<dbReference type="EMBL" id="JAPFFF010000014">
    <property type="protein sequence ID" value="KAK8870467.1"/>
    <property type="molecule type" value="Genomic_DNA"/>
</dbReference>
<dbReference type="InterPro" id="IPR011009">
    <property type="entry name" value="Kinase-like_dom_sf"/>
</dbReference>
<dbReference type="SUPFAM" id="SSF56112">
    <property type="entry name" value="Protein kinase-like (PK-like)"/>
    <property type="match status" value="1"/>
</dbReference>
<dbReference type="Proteomes" id="UP001470230">
    <property type="component" value="Unassembled WGS sequence"/>
</dbReference>
<keyword evidence="4" id="KW-0547">Nucleotide-binding</keyword>
<evidence type="ECO:0000256" key="6">
    <source>
        <dbReference type="ARBA" id="ARBA00022840"/>
    </source>
</evidence>
<evidence type="ECO:0000256" key="1">
    <source>
        <dbReference type="ARBA" id="ARBA00012513"/>
    </source>
</evidence>
<comment type="caution">
    <text evidence="8">The sequence shown here is derived from an EMBL/GenBank/DDBJ whole genome shotgun (WGS) entry which is preliminary data.</text>
</comment>
<dbReference type="InterPro" id="IPR000719">
    <property type="entry name" value="Prot_kinase_dom"/>
</dbReference>
<gene>
    <name evidence="8" type="ORF">M9Y10_008349</name>
</gene>
<keyword evidence="9" id="KW-1185">Reference proteome</keyword>
<evidence type="ECO:0000256" key="4">
    <source>
        <dbReference type="ARBA" id="ARBA00022741"/>
    </source>
</evidence>
<keyword evidence="2" id="KW-0723">Serine/threonine-protein kinase</keyword>
<dbReference type="PROSITE" id="PS50011">
    <property type="entry name" value="PROTEIN_KINASE_DOM"/>
    <property type="match status" value="1"/>
</dbReference>
<protein>
    <recommendedName>
        <fullName evidence="1">non-specific serine/threonine protein kinase</fullName>
        <ecNumber evidence="1">2.7.11.1</ecNumber>
    </recommendedName>
</protein>
<proteinExistence type="predicted"/>
<dbReference type="PANTHER" id="PTHR44167:SF23">
    <property type="entry name" value="CDC7 KINASE, ISOFORM A-RELATED"/>
    <property type="match status" value="1"/>
</dbReference>
<dbReference type="PANTHER" id="PTHR44167">
    <property type="entry name" value="OVARIAN-SPECIFIC SERINE/THREONINE-PROTEIN KINASE LOK-RELATED"/>
    <property type="match status" value="1"/>
</dbReference>
<evidence type="ECO:0000259" key="7">
    <source>
        <dbReference type="PROSITE" id="PS50011"/>
    </source>
</evidence>
<evidence type="ECO:0000256" key="5">
    <source>
        <dbReference type="ARBA" id="ARBA00022777"/>
    </source>
</evidence>
<evidence type="ECO:0000313" key="9">
    <source>
        <dbReference type="Proteomes" id="UP001470230"/>
    </source>
</evidence>
<evidence type="ECO:0000256" key="2">
    <source>
        <dbReference type="ARBA" id="ARBA00022527"/>
    </source>
</evidence>
<reference evidence="8 9" key="1">
    <citation type="submission" date="2024-04" db="EMBL/GenBank/DDBJ databases">
        <title>Tritrichomonas musculus Genome.</title>
        <authorList>
            <person name="Alves-Ferreira E."/>
            <person name="Grigg M."/>
            <person name="Lorenzi H."/>
            <person name="Galac M."/>
        </authorList>
    </citation>
    <scope>NUCLEOTIDE SEQUENCE [LARGE SCALE GENOMIC DNA]</scope>
    <source>
        <strain evidence="8 9">EAF2021</strain>
    </source>
</reference>
<keyword evidence="6" id="KW-0067">ATP-binding</keyword>
<name>A0ABR2IYN3_9EUKA</name>
<dbReference type="SMART" id="SM00220">
    <property type="entry name" value="S_TKc"/>
    <property type="match status" value="1"/>
</dbReference>
<dbReference type="GO" id="GO:0051301">
    <property type="term" value="P:cell division"/>
    <property type="evidence" value="ECO:0007669"/>
    <property type="project" value="UniProtKB-KW"/>
</dbReference>
<keyword evidence="3" id="KW-0808">Transferase</keyword>
<sequence length="303" mass="34754">MKKLYWNLCPPRIFHEFQIIRMCNHQNIIHGSRIFMKDNSNIFVILQYFENVPFSATINSFNRKNIYYYMKGLLSALSYLHSKKIIHFNVKPPNYLYNPNSFSGKLIGFQSSSFETTIEDNDLNHKSLNAGNPYIKVDITNPQNSPNRELFTTLSIGTNGYKAPEILMRTDHLTTAVDIWSAGIILLTILTKRYPFFSSNDDLDSLCQISNIIGTEKLEGAAAECFRQIVFPYEVKTTDIKLIVIAYNPRVYELKLPDSIYDLLSKMLEPCPSKRITAADALRHPFFINSMTLSPNAKGINQK</sequence>
<dbReference type="Gene3D" id="1.10.510.10">
    <property type="entry name" value="Transferase(Phosphotransferase) domain 1"/>
    <property type="match status" value="1"/>
</dbReference>
<accession>A0ABR2IYN3</accession>
<keyword evidence="5" id="KW-0418">Kinase</keyword>
<dbReference type="EC" id="2.7.11.1" evidence="1"/>
<organism evidence="8 9">
    <name type="scientific">Tritrichomonas musculus</name>
    <dbReference type="NCBI Taxonomy" id="1915356"/>
    <lineage>
        <taxon>Eukaryota</taxon>
        <taxon>Metamonada</taxon>
        <taxon>Parabasalia</taxon>
        <taxon>Tritrichomonadida</taxon>
        <taxon>Tritrichomonadidae</taxon>
        <taxon>Tritrichomonas</taxon>
    </lineage>
</organism>
<keyword evidence="8" id="KW-0132">Cell division</keyword>